<feature type="region of interest" description="Disordered" evidence="7">
    <location>
        <begin position="189"/>
        <end position="239"/>
    </location>
</feature>
<evidence type="ECO:0000256" key="7">
    <source>
        <dbReference type="SAM" id="MobiDB-lite"/>
    </source>
</evidence>
<comment type="subcellular location">
    <subcellularLocation>
        <location evidence="1">Cytoplasm</location>
    </subcellularLocation>
</comment>
<feature type="compositionally biased region" description="Basic and acidic residues" evidence="7">
    <location>
        <begin position="203"/>
        <end position="239"/>
    </location>
</feature>
<dbReference type="PROSITE" id="PS50005">
    <property type="entry name" value="TPR"/>
    <property type="match status" value="7"/>
</dbReference>
<dbReference type="InterPro" id="IPR019734">
    <property type="entry name" value="TPR_rpt"/>
</dbReference>
<feature type="repeat" description="TPR" evidence="6">
    <location>
        <begin position="231"/>
        <end position="264"/>
    </location>
</feature>
<keyword evidence="2" id="KW-0963">Cytoplasm</keyword>
<keyword evidence="10" id="KW-1185">Reference proteome</keyword>
<gene>
    <name evidence="9" type="primary">STIP1</name>
    <name evidence="11" type="synonym">LOC112693327</name>
    <name evidence="9" type="ORF">g.34215</name>
</gene>
<name>A0A2S2QFP7_9HEMI</name>
<dbReference type="RefSeq" id="XP_025424102.1">
    <property type="nucleotide sequence ID" value="XM_025568317.1"/>
</dbReference>
<evidence type="ECO:0000256" key="4">
    <source>
        <dbReference type="ARBA" id="ARBA00022803"/>
    </source>
</evidence>
<dbReference type="PROSITE" id="PS50293">
    <property type="entry name" value="TPR_REGION"/>
    <property type="match status" value="1"/>
</dbReference>
<dbReference type="GO" id="GO:0051879">
    <property type="term" value="F:Hsp90 protein binding"/>
    <property type="evidence" value="ECO:0007669"/>
    <property type="project" value="TreeGrafter"/>
</dbReference>
<evidence type="ECO:0000256" key="6">
    <source>
        <dbReference type="PROSITE-ProRule" id="PRU00339"/>
    </source>
</evidence>
<feature type="domain" description="STI1" evidence="8">
    <location>
        <begin position="138"/>
        <end position="177"/>
    </location>
</feature>
<dbReference type="Pfam" id="PF00515">
    <property type="entry name" value="TPR_1"/>
    <property type="match status" value="1"/>
</dbReference>
<dbReference type="InterPro" id="IPR011990">
    <property type="entry name" value="TPR-like_helical_dom_sf"/>
</dbReference>
<dbReference type="Pfam" id="PF13432">
    <property type="entry name" value="TPR_16"/>
    <property type="match status" value="1"/>
</dbReference>
<dbReference type="Pfam" id="PF13414">
    <property type="entry name" value="TPR_11"/>
    <property type="match status" value="1"/>
</dbReference>
<reference evidence="11" key="2">
    <citation type="submission" date="2025-04" db="UniProtKB">
        <authorList>
            <consortium name="RefSeq"/>
        </authorList>
    </citation>
    <scope>IDENTIFICATION</scope>
    <source>
        <tissue evidence="11">Whole body</tissue>
    </source>
</reference>
<proteinExistence type="predicted"/>
<evidence type="ECO:0000256" key="5">
    <source>
        <dbReference type="ARBA" id="ARBA00026193"/>
    </source>
</evidence>
<evidence type="ECO:0000256" key="3">
    <source>
        <dbReference type="ARBA" id="ARBA00022737"/>
    </source>
</evidence>
<feature type="repeat" description="TPR" evidence="6">
    <location>
        <begin position="2"/>
        <end position="35"/>
    </location>
</feature>
<feature type="repeat" description="TPR" evidence="6">
    <location>
        <begin position="434"/>
        <end position="467"/>
    </location>
</feature>
<dbReference type="FunFam" id="1.25.40.10:FF:000020">
    <property type="entry name" value="Stress-induced phosphoprotein 1"/>
    <property type="match status" value="1"/>
</dbReference>
<reference evidence="9" key="1">
    <citation type="submission" date="2018-04" db="EMBL/GenBank/DDBJ databases">
        <title>Transcriptome assembly of Sipha flava.</title>
        <authorList>
            <person name="Scully E.D."/>
            <person name="Geib S.M."/>
            <person name="Palmer N.A."/>
            <person name="Koch K."/>
            <person name="Bradshaw J."/>
            <person name="Heng-Moss T."/>
            <person name="Sarath G."/>
        </authorList>
    </citation>
    <scope>NUCLEOTIDE SEQUENCE</scope>
</reference>
<dbReference type="FunFam" id="1.25.40.10:FF:000027">
    <property type="entry name" value="stress-induced-phosphoprotein 1 isoform X1"/>
    <property type="match status" value="1"/>
</dbReference>
<evidence type="ECO:0000259" key="8">
    <source>
        <dbReference type="SMART" id="SM00727"/>
    </source>
</evidence>
<dbReference type="EMBL" id="GGMS01007376">
    <property type="protein sequence ID" value="MBY76579.1"/>
    <property type="molecule type" value="Transcribed_RNA"/>
</dbReference>
<keyword evidence="4 6" id="KW-0802">TPR repeat</keyword>
<dbReference type="GO" id="GO:0005737">
    <property type="term" value="C:cytoplasm"/>
    <property type="evidence" value="ECO:0007669"/>
    <property type="project" value="UniProtKB-SubCell"/>
</dbReference>
<organism evidence="9">
    <name type="scientific">Sipha flava</name>
    <name type="common">yellow sugarcane aphid</name>
    <dbReference type="NCBI Taxonomy" id="143950"/>
    <lineage>
        <taxon>Eukaryota</taxon>
        <taxon>Metazoa</taxon>
        <taxon>Ecdysozoa</taxon>
        <taxon>Arthropoda</taxon>
        <taxon>Hexapoda</taxon>
        <taxon>Insecta</taxon>
        <taxon>Pterygota</taxon>
        <taxon>Neoptera</taxon>
        <taxon>Paraneoptera</taxon>
        <taxon>Hemiptera</taxon>
        <taxon>Sternorrhyncha</taxon>
        <taxon>Aphidomorpha</taxon>
        <taxon>Aphidoidea</taxon>
        <taxon>Aphididae</taxon>
        <taxon>Sipha</taxon>
    </lineage>
</organism>
<evidence type="ECO:0000313" key="10">
    <source>
        <dbReference type="Proteomes" id="UP000694846"/>
    </source>
</evidence>
<evidence type="ECO:0000256" key="2">
    <source>
        <dbReference type="ARBA" id="ARBA00022490"/>
    </source>
</evidence>
<feature type="repeat" description="TPR" evidence="6">
    <location>
        <begin position="306"/>
        <end position="339"/>
    </location>
</feature>
<dbReference type="InterPro" id="IPR041243">
    <property type="entry name" value="STI1/HOP_DP"/>
</dbReference>
<dbReference type="SUPFAM" id="SSF48452">
    <property type="entry name" value="TPR-like"/>
    <property type="match status" value="3"/>
</dbReference>
<dbReference type="Pfam" id="PF07719">
    <property type="entry name" value="TPR_2"/>
    <property type="match status" value="1"/>
</dbReference>
<evidence type="ECO:0000313" key="11">
    <source>
        <dbReference type="RefSeq" id="XP_025424102.1"/>
    </source>
</evidence>
<evidence type="ECO:0000313" key="9">
    <source>
        <dbReference type="EMBL" id="MBY76579.1"/>
    </source>
</evidence>
<dbReference type="SMART" id="SM00028">
    <property type="entry name" value="TPR"/>
    <property type="match status" value="9"/>
</dbReference>
<dbReference type="OrthoDB" id="2423701at2759"/>
<dbReference type="Gene3D" id="1.10.260.100">
    <property type="match status" value="2"/>
</dbReference>
<feature type="repeat" description="TPR" evidence="6">
    <location>
        <begin position="366"/>
        <end position="399"/>
    </location>
</feature>
<dbReference type="Proteomes" id="UP000694846">
    <property type="component" value="Unplaced"/>
</dbReference>
<dbReference type="Pfam" id="PF13181">
    <property type="entry name" value="TPR_8"/>
    <property type="match status" value="2"/>
</dbReference>
<dbReference type="Pfam" id="PF17830">
    <property type="entry name" value="STI1-HOP_DP"/>
    <property type="match status" value="2"/>
</dbReference>
<dbReference type="FunFam" id="1.10.260.100:FF:000002">
    <property type="entry name" value="Stress-induced-phosphoprotein 1 (Hsp70/Hsp90-organizing)"/>
    <property type="match status" value="1"/>
</dbReference>
<dbReference type="PANTHER" id="PTHR22904">
    <property type="entry name" value="TPR REPEAT CONTAINING PROTEIN"/>
    <property type="match status" value="1"/>
</dbReference>
<feature type="domain" description="STI1" evidence="8">
    <location>
        <begin position="495"/>
        <end position="534"/>
    </location>
</feature>
<dbReference type="SMART" id="SM00727">
    <property type="entry name" value="STI1"/>
    <property type="match status" value="2"/>
</dbReference>
<sequence>MALDLKEKGNAALSAGNYEQAIEYYTEAIAIDPNNHVLFSNRSAAYAKQGQYLKALEDAEKTVAIKPDWPKGYSRKGAALVFLGKKNEAIAAYEEGLKYDPNNQQLLDCLRDVEMSRENPFGPSSSFPMEAFMKLAKDPRTKDFIKDPKFMTLLMECQRDPQKLIMHMQDPRISAALSVIMGINLMGDDEKMETEPSYTSPPEPKKECKKEPSPPPQKNEDEGLTEEQKEAKKEKDLGNEEYKKKNFDAALTHYNKAIELEPTNMTFYNNVAAVYFEQKEYKKCIEQCEKAVEVGRENRADFKLIAKAFSRIGNAYKKLEDYKSAKTYFEKSMSEHRTPEVKTIITQLEKKIKEDERKAYVDPVKAEEAKEKGNEFFNKGQFADAVKYYSEAIMRNPDEPKYYSNRAACYTKLAAFDLGLKDCETCVQLDPKFLKGWIRKGKILQGMQQSSKALSAYQKALEIDASNTEALEGYRACSIAANSDPEEMRKRAMADPEVQDIIRDPAMRLILEQMQNDPKALSDHLKNPEIASKIQKLIESGLIAIR</sequence>
<feature type="repeat" description="TPR" evidence="6">
    <location>
        <begin position="70"/>
        <end position="103"/>
    </location>
</feature>
<dbReference type="InterPro" id="IPR006636">
    <property type="entry name" value="STI1_HS-bd"/>
</dbReference>
<feature type="repeat" description="TPR" evidence="6">
    <location>
        <begin position="265"/>
        <end position="298"/>
    </location>
</feature>
<dbReference type="PANTHER" id="PTHR22904:SF523">
    <property type="entry name" value="STRESS-INDUCED-PHOSPHOPROTEIN 1"/>
    <property type="match status" value="1"/>
</dbReference>
<dbReference type="FunFam" id="1.25.40.10:FF:000010">
    <property type="entry name" value="Stress-induced phosphoprotein 1"/>
    <property type="match status" value="1"/>
</dbReference>
<dbReference type="Gene3D" id="1.25.40.10">
    <property type="entry name" value="Tetratricopeptide repeat domain"/>
    <property type="match status" value="3"/>
</dbReference>
<dbReference type="InterPro" id="IPR013105">
    <property type="entry name" value="TPR_2"/>
</dbReference>
<protein>
    <recommendedName>
        <fullName evidence="5">Stress-induced-phosphoprotein 1</fullName>
    </recommendedName>
</protein>
<evidence type="ECO:0000256" key="1">
    <source>
        <dbReference type="ARBA" id="ARBA00004496"/>
    </source>
</evidence>
<accession>A0A2S2QFP7</accession>
<dbReference type="AlphaFoldDB" id="A0A2S2QFP7"/>
<keyword evidence="3" id="KW-0677">Repeat</keyword>